<keyword evidence="2" id="KW-1185">Reference proteome</keyword>
<dbReference type="EMBL" id="AMZY02000026">
    <property type="protein sequence ID" value="EMS30978.1"/>
    <property type="molecule type" value="Genomic_DNA"/>
</dbReference>
<proteinExistence type="predicted"/>
<comment type="caution">
    <text evidence="1">The sequence shown here is derived from an EMBL/GenBank/DDBJ whole genome shotgun (WGS) entry which is preliminary data.</text>
</comment>
<accession>M7X8D7</accession>
<protein>
    <submittedName>
        <fullName evidence="1">Uncharacterized protein</fullName>
    </submittedName>
</protein>
<reference evidence="1" key="1">
    <citation type="submission" date="2013-01" db="EMBL/GenBank/DDBJ databases">
        <title>Genome assembly of Mariniradius saccharolyticus AK6.</title>
        <authorList>
            <person name="Vaidya B."/>
            <person name="Khatri I."/>
            <person name="Tanuku N.R.S."/>
            <person name="Subramanian S."/>
            <person name="Pinnaka A."/>
        </authorList>
    </citation>
    <scope>NUCLEOTIDE SEQUENCE [LARGE SCALE GENOMIC DNA]</scope>
    <source>
        <strain evidence="1">AK6</strain>
    </source>
</reference>
<evidence type="ECO:0000313" key="1">
    <source>
        <dbReference type="EMBL" id="EMS30978.1"/>
    </source>
</evidence>
<name>M7X8D7_9BACT</name>
<sequence>MYMAIMGFSIKWMLSQIDTKGIFGDFRHIILPFFIFVLRKIDA</sequence>
<dbReference type="AlphaFoldDB" id="M7X8D7"/>
<dbReference type="InParanoid" id="M7X8D7"/>
<dbReference type="Proteomes" id="UP000010953">
    <property type="component" value="Unassembled WGS sequence"/>
</dbReference>
<dbReference type="STRING" id="1239962.C943_02766"/>
<gene>
    <name evidence="1" type="ORF">C943_02766</name>
</gene>
<organism evidence="1 2">
    <name type="scientific">Mariniradius saccharolyticus AK6</name>
    <dbReference type="NCBI Taxonomy" id="1239962"/>
    <lineage>
        <taxon>Bacteria</taxon>
        <taxon>Pseudomonadati</taxon>
        <taxon>Bacteroidota</taxon>
        <taxon>Cytophagia</taxon>
        <taxon>Cytophagales</taxon>
        <taxon>Cyclobacteriaceae</taxon>
        <taxon>Mariniradius</taxon>
    </lineage>
</organism>
<evidence type="ECO:0000313" key="2">
    <source>
        <dbReference type="Proteomes" id="UP000010953"/>
    </source>
</evidence>